<evidence type="ECO:0000313" key="1">
    <source>
        <dbReference type="EMBL" id="KAI4840511.1"/>
    </source>
</evidence>
<protein>
    <submittedName>
        <fullName evidence="1">Uncharacterized protein</fullName>
    </submittedName>
</protein>
<proteinExistence type="predicted"/>
<sequence>MELSKGATSNITIPLAANNNNGNVQKCGKKSKNRRQQQGAWRFRKITMISVVSLYIFLKYGANFQSQNDLDIQFNNRFSRNLLQLEEENVTKNENQGAQVLDGEKLLTKENEENIYEDVNNNNTPSVEQEKVENTHNDNLNNMDLGDRSQELDNGSNVDDDENDNNTDLSEGATGETEKTRTLEDNENEDEENLKMDSSSEKNAEQRNTALSDLSKHISRNAVAFIKKRGFASYGMDRNVQNTKSETCNSGEDNKDDVLNRDNTDISRSKKDLSKYILKTAPLENNTDINVLHVLMDSANDPLNNELMCPKISNVKDVNEDGEITGKIKKNKKKGAAVPPNVAGDDDFFSESCNMTEKKKKKKRKIKKTCKMLRRVKRYEKDLEKYFPKIIRYIPEYSTDNAYKMHKLIFGDIEHNSNVGAYSTSTYCYEITDFDERLRDSTIKKMIDNLDHVPDKQDMFSIWWQVVRNEKYKYINVQNHLRQIFHDMKNEGKIANCVLNERWLECQELAEKKFGLLFTEIQNMCYEMIKNDNITLPVFKEYINSLRTLIADISENVQAEGTNILKAPFVSKKDIPQVSKGAKYWLKCFFN</sequence>
<reference evidence="1" key="1">
    <citation type="submission" date="2022-06" db="EMBL/GenBank/DDBJ databases">
        <title>The First Complete Genome of the Simian Malaria Parasite Plasmodium brasilianum.</title>
        <authorList>
            <person name="Bajic M."/>
            <person name="Ravishankar S."/>
        </authorList>
    </citation>
    <scope>NUCLEOTIDE SEQUENCE</scope>
    <source>
        <strain evidence="1">Bolivian I</strain>
    </source>
</reference>
<gene>
    <name evidence="1" type="ORF">MKS88_001238</name>
</gene>
<evidence type="ECO:0000313" key="2">
    <source>
        <dbReference type="Proteomes" id="UP001056978"/>
    </source>
</evidence>
<comment type="caution">
    <text evidence="1">The sequence shown here is derived from an EMBL/GenBank/DDBJ whole genome shotgun (WGS) entry which is preliminary data.</text>
</comment>
<accession>A0ACB9YDP0</accession>
<dbReference type="Proteomes" id="UP001056978">
    <property type="component" value="Chromosome 4"/>
</dbReference>
<dbReference type="EMBL" id="CM043772">
    <property type="protein sequence ID" value="KAI4840511.1"/>
    <property type="molecule type" value="Genomic_DNA"/>
</dbReference>
<name>A0ACB9YDP0_PLABR</name>
<organism evidence="1 2">
    <name type="scientific">Plasmodium brasilianum</name>
    <dbReference type="NCBI Taxonomy" id="5824"/>
    <lineage>
        <taxon>Eukaryota</taxon>
        <taxon>Sar</taxon>
        <taxon>Alveolata</taxon>
        <taxon>Apicomplexa</taxon>
        <taxon>Aconoidasida</taxon>
        <taxon>Haemosporida</taxon>
        <taxon>Plasmodiidae</taxon>
        <taxon>Plasmodium</taxon>
        <taxon>Plasmodium (Plasmodium)</taxon>
    </lineage>
</organism>
<keyword evidence="2" id="KW-1185">Reference proteome</keyword>